<feature type="signal peptide" evidence="1">
    <location>
        <begin position="1"/>
        <end position="24"/>
    </location>
</feature>
<dbReference type="AlphaFoldDB" id="A0A7Y7IZX4"/>
<evidence type="ECO:0000313" key="2">
    <source>
        <dbReference type="EMBL" id="NVN13506.1"/>
    </source>
</evidence>
<name>A0A7Y7IZX4_9PROT</name>
<proteinExistence type="predicted"/>
<evidence type="ECO:0000256" key="1">
    <source>
        <dbReference type="SAM" id="SignalP"/>
    </source>
</evidence>
<dbReference type="Proteomes" id="UP001449795">
    <property type="component" value="Chromosome"/>
</dbReference>
<sequence length="147" mass="14850">MHMTSRMAAAAIIATSLLGGAASAQGLGTPSGQITLVAQSADVGVGWTWGHGTLVYGHHRYSFTVKGGTVVAVGYSKVVGTGTVYNLKHLHDFDGTYVAGNGEATLGNGVGGSVLHNGNGVTIRIDTVSKGARLATAAQGLELTLDQ</sequence>
<gene>
    <name evidence="3" type="ORF">AAC691_03260</name>
    <name evidence="2" type="ORF">HUK84_20600</name>
</gene>
<evidence type="ECO:0000313" key="3">
    <source>
        <dbReference type="EMBL" id="XAE43487.1"/>
    </source>
</evidence>
<reference evidence="3 5" key="2">
    <citation type="submission" date="2024-04" db="EMBL/GenBank/DDBJ databases">
        <title>Complete genome sequence of Nguyenibacter vanlangesis HBCM-1154, a strain capable of nitrogen fixation, IAA production, and phosphorus solubilization isolated from sugarcane soil.</title>
        <authorList>
            <person name="MY HANH P."/>
        </authorList>
    </citation>
    <scope>NUCLEOTIDE SEQUENCE [LARGE SCALE GENOMIC DNA]</scope>
    <source>
        <strain evidence="3 5">HBCM 1154</strain>
    </source>
</reference>
<evidence type="ECO:0000313" key="4">
    <source>
        <dbReference type="Proteomes" id="UP000534870"/>
    </source>
</evidence>
<dbReference type="EMBL" id="CP152276">
    <property type="protein sequence ID" value="XAE43487.1"/>
    <property type="molecule type" value="Genomic_DNA"/>
</dbReference>
<evidence type="ECO:0000313" key="5">
    <source>
        <dbReference type="Proteomes" id="UP001449795"/>
    </source>
</evidence>
<feature type="chain" id="PRO_5030866617" description="DUF1134 domain-containing protein" evidence="1">
    <location>
        <begin position="25"/>
        <end position="147"/>
    </location>
</feature>
<evidence type="ECO:0008006" key="6">
    <source>
        <dbReference type="Google" id="ProtNLM"/>
    </source>
</evidence>
<protein>
    <recommendedName>
        <fullName evidence="6">DUF1134 domain-containing protein</fullName>
    </recommendedName>
</protein>
<keyword evidence="1" id="KW-0732">Signal</keyword>
<dbReference type="Proteomes" id="UP000534870">
    <property type="component" value="Unassembled WGS sequence"/>
</dbReference>
<dbReference type="RefSeq" id="WP_176641852.1">
    <property type="nucleotide sequence ID" value="NZ_CP152276.1"/>
</dbReference>
<dbReference type="EMBL" id="JABXXP010000976">
    <property type="protein sequence ID" value="NVN13506.1"/>
    <property type="molecule type" value="Genomic_DNA"/>
</dbReference>
<keyword evidence="5" id="KW-1185">Reference proteome</keyword>
<reference evidence="2 4" key="1">
    <citation type="submission" date="2020-06" db="EMBL/GenBank/DDBJ databases">
        <title>Description of novel acetic acid bacteria.</title>
        <authorList>
            <person name="Sombolestani A."/>
        </authorList>
    </citation>
    <scope>NUCLEOTIDE SEQUENCE [LARGE SCALE GENOMIC DNA]</scope>
    <source>
        <strain evidence="2 4">LMG 31431</strain>
    </source>
</reference>
<accession>A0A7Y7IZX4</accession>
<organism evidence="2 4">
    <name type="scientific">Nguyenibacter vanlangensis</name>
    <dbReference type="NCBI Taxonomy" id="1216886"/>
    <lineage>
        <taxon>Bacteria</taxon>
        <taxon>Pseudomonadati</taxon>
        <taxon>Pseudomonadota</taxon>
        <taxon>Alphaproteobacteria</taxon>
        <taxon>Acetobacterales</taxon>
        <taxon>Acetobacteraceae</taxon>
        <taxon>Nguyenibacter</taxon>
    </lineage>
</organism>